<organism evidence="1 2">
    <name type="scientific">Shewanella electrica</name>
    <dbReference type="NCBI Taxonomy" id="515560"/>
    <lineage>
        <taxon>Bacteria</taxon>
        <taxon>Pseudomonadati</taxon>
        <taxon>Pseudomonadota</taxon>
        <taxon>Gammaproteobacteria</taxon>
        <taxon>Alteromonadales</taxon>
        <taxon>Shewanellaceae</taxon>
        <taxon>Shewanella</taxon>
    </lineage>
</organism>
<reference evidence="2" key="1">
    <citation type="submission" date="2023-07" db="EMBL/GenBank/DDBJ databases">
        <title>Shewanella mangrovi sp. nov., an acetaldehyde- degrading bacterium isolated from mangrove sediment.</title>
        <authorList>
            <person name="Liu Y."/>
        </authorList>
    </citation>
    <scope>NUCLEOTIDE SEQUENCE [LARGE SCALE GENOMIC DNA]</scope>
    <source>
        <strain evidence="2">C32</strain>
    </source>
</reference>
<accession>A0ABT2FH86</accession>
<dbReference type="RefSeq" id="WP_238895095.1">
    <property type="nucleotide sequence ID" value="NZ_JAKOGG010000002.1"/>
</dbReference>
<sequence length="118" mass="12737">MKELFVAVMFMFLSGCQPSIESELEGRWAGATTAGQEIIMIFKENSELNLQVSEDIGQGIYSVNGSSNPYDLDIDFGDRGKIATIIAINGNALTIENNGLGKARPLSFSSKATTLTKQ</sequence>
<proteinExistence type="predicted"/>
<dbReference type="Proteomes" id="UP001201549">
    <property type="component" value="Unassembled WGS sequence"/>
</dbReference>
<protein>
    <recommendedName>
        <fullName evidence="3">DUF5640 domain-containing protein</fullName>
    </recommendedName>
</protein>
<comment type="caution">
    <text evidence="1">The sequence shown here is derived from an EMBL/GenBank/DDBJ whole genome shotgun (WGS) entry which is preliminary data.</text>
</comment>
<keyword evidence="2" id="KW-1185">Reference proteome</keyword>
<name>A0ABT2FH86_9GAMM</name>
<evidence type="ECO:0000313" key="2">
    <source>
        <dbReference type="Proteomes" id="UP001201549"/>
    </source>
</evidence>
<gene>
    <name evidence="1" type="ORF">L9G74_04580</name>
</gene>
<evidence type="ECO:0008006" key="3">
    <source>
        <dbReference type="Google" id="ProtNLM"/>
    </source>
</evidence>
<dbReference type="PROSITE" id="PS51257">
    <property type="entry name" value="PROKAR_LIPOPROTEIN"/>
    <property type="match status" value="1"/>
</dbReference>
<evidence type="ECO:0000313" key="1">
    <source>
        <dbReference type="EMBL" id="MCS4555704.1"/>
    </source>
</evidence>
<dbReference type="EMBL" id="JAKOGG010000002">
    <property type="protein sequence ID" value="MCS4555704.1"/>
    <property type="molecule type" value="Genomic_DNA"/>
</dbReference>